<evidence type="ECO:0000256" key="3">
    <source>
        <dbReference type="ARBA" id="ARBA00022946"/>
    </source>
</evidence>
<dbReference type="OrthoDB" id="185373at2759"/>
<dbReference type="InterPro" id="IPR050667">
    <property type="entry name" value="PPR-containing_protein"/>
</dbReference>
<feature type="repeat" description="PPR" evidence="4">
    <location>
        <begin position="286"/>
        <end position="320"/>
    </location>
</feature>
<feature type="repeat" description="PPR" evidence="4">
    <location>
        <begin position="181"/>
        <end position="215"/>
    </location>
</feature>
<keyword evidence="2" id="KW-0677">Repeat</keyword>
<proteinExistence type="inferred from homology"/>
<comment type="similarity">
    <text evidence="1">Belongs to the PPR family. P subfamily.</text>
</comment>
<feature type="repeat" description="PPR" evidence="4">
    <location>
        <begin position="321"/>
        <end position="355"/>
    </location>
</feature>
<dbReference type="PANTHER" id="PTHR47939">
    <property type="entry name" value="MEMBRANE-ASSOCIATED SALT-INDUCIBLE PROTEIN-LIKE"/>
    <property type="match status" value="1"/>
</dbReference>
<dbReference type="Proteomes" id="UP000323000">
    <property type="component" value="Chromosome 13"/>
</dbReference>
<name>A0A5C7GQX8_9ROSI</name>
<organism evidence="5 6">
    <name type="scientific">Acer yangbiense</name>
    <dbReference type="NCBI Taxonomy" id="1000413"/>
    <lineage>
        <taxon>Eukaryota</taxon>
        <taxon>Viridiplantae</taxon>
        <taxon>Streptophyta</taxon>
        <taxon>Embryophyta</taxon>
        <taxon>Tracheophyta</taxon>
        <taxon>Spermatophyta</taxon>
        <taxon>Magnoliopsida</taxon>
        <taxon>eudicotyledons</taxon>
        <taxon>Gunneridae</taxon>
        <taxon>Pentapetalae</taxon>
        <taxon>rosids</taxon>
        <taxon>malvids</taxon>
        <taxon>Sapindales</taxon>
        <taxon>Sapindaceae</taxon>
        <taxon>Hippocastanoideae</taxon>
        <taxon>Acereae</taxon>
        <taxon>Acer</taxon>
    </lineage>
</organism>
<dbReference type="PROSITE" id="PS51375">
    <property type="entry name" value="PPR"/>
    <property type="match status" value="5"/>
</dbReference>
<comment type="caution">
    <text evidence="5">The sequence shown here is derived from an EMBL/GenBank/DDBJ whole genome shotgun (WGS) entry which is preliminary data.</text>
</comment>
<keyword evidence="6" id="KW-1185">Reference proteome</keyword>
<evidence type="ECO:0000313" key="5">
    <source>
        <dbReference type="EMBL" id="TXG47068.1"/>
    </source>
</evidence>
<sequence length="403" mass="45411">MALFSRLRSNPTLNILKHRNFSSASSILSSGNNAPLTSKEKTRSALSLLKSESNPERILEICRAASLTPESHLDRIAFSVAISKLSKAAHFAGISEYLEELKNRHDLRHSDRYIAHSIVLYGQANMIDHAIRTFKEMDRYGVSRSVKSLNSLLFACILAKDFKEAKRVFVEFPKVYEIEPNLETYNNVIKAFCESGDSSSVYSVLAEMDRKSVKPNATTFGTLLAGFYREEKYEDVGKVMNMMGKYGIKSGLSMHNIRIQSLCKLKKSVEARALFEGMLSRGIKPNSVTYNHLIHGFCREGNLEEAKRLFRSMVNRGCQPDSDCYFTLVHFLCQGGDYETALKVCNESMEKGWVPNFSTMKLLVNGLAGVSKVKEAKQLVELMKGKFTKNVDMWDEIEAGFPQ</sequence>
<evidence type="ECO:0000313" key="6">
    <source>
        <dbReference type="Proteomes" id="UP000323000"/>
    </source>
</evidence>
<dbReference type="InterPro" id="IPR011990">
    <property type="entry name" value="TPR-like_helical_dom_sf"/>
</dbReference>
<feature type="repeat" description="PPR" evidence="4">
    <location>
        <begin position="216"/>
        <end position="250"/>
    </location>
</feature>
<evidence type="ECO:0000256" key="2">
    <source>
        <dbReference type="ARBA" id="ARBA00022737"/>
    </source>
</evidence>
<dbReference type="Gene3D" id="1.25.40.10">
    <property type="entry name" value="Tetratricopeptide repeat domain"/>
    <property type="match status" value="2"/>
</dbReference>
<dbReference type="SUPFAM" id="SSF48452">
    <property type="entry name" value="TPR-like"/>
    <property type="match status" value="1"/>
</dbReference>
<dbReference type="EMBL" id="VAHF01000013">
    <property type="protein sequence ID" value="TXG47068.1"/>
    <property type="molecule type" value="Genomic_DNA"/>
</dbReference>
<dbReference type="FunFam" id="1.25.40.10:FF:001070">
    <property type="entry name" value="Pentatricopeptide repeat-containing protein At1g11630, mitochondrial"/>
    <property type="match status" value="1"/>
</dbReference>
<dbReference type="Pfam" id="PF01535">
    <property type="entry name" value="PPR"/>
    <property type="match status" value="2"/>
</dbReference>
<dbReference type="InterPro" id="IPR002885">
    <property type="entry name" value="PPR_rpt"/>
</dbReference>
<dbReference type="AlphaFoldDB" id="A0A5C7GQX8"/>
<evidence type="ECO:0000256" key="4">
    <source>
        <dbReference type="PROSITE-ProRule" id="PRU00708"/>
    </source>
</evidence>
<evidence type="ECO:0000256" key="1">
    <source>
        <dbReference type="ARBA" id="ARBA00007626"/>
    </source>
</evidence>
<evidence type="ECO:0008006" key="7">
    <source>
        <dbReference type="Google" id="ProtNLM"/>
    </source>
</evidence>
<protein>
    <recommendedName>
        <fullName evidence="7">Pentacotripeptide-repeat region of PRORP domain-containing protein</fullName>
    </recommendedName>
</protein>
<dbReference type="PANTHER" id="PTHR47939:SF9">
    <property type="entry name" value="(WILD MALAYSIAN BANANA) HYPOTHETICAL PROTEIN"/>
    <property type="match status" value="1"/>
</dbReference>
<dbReference type="NCBIfam" id="TIGR00756">
    <property type="entry name" value="PPR"/>
    <property type="match status" value="4"/>
</dbReference>
<dbReference type="FunFam" id="1.25.40.10:FF:002935">
    <property type="entry name" value="Pentatricopeptide repeat-containing protein At1g61870, mitochondrial"/>
    <property type="match status" value="1"/>
</dbReference>
<accession>A0A5C7GQX8</accession>
<keyword evidence="3" id="KW-0809">Transit peptide</keyword>
<gene>
    <name evidence="5" type="ORF">EZV62_026362</name>
</gene>
<feature type="repeat" description="PPR" evidence="4">
    <location>
        <begin position="251"/>
        <end position="285"/>
    </location>
</feature>
<dbReference type="Pfam" id="PF13041">
    <property type="entry name" value="PPR_2"/>
    <property type="match status" value="2"/>
</dbReference>
<reference evidence="6" key="1">
    <citation type="journal article" date="2019" name="Gigascience">
        <title>De novo genome assembly of the endangered Acer yangbiense, a plant species with extremely small populations endemic to Yunnan Province, China.</title>
        <authorList>
            <person name="Yang J."/>
            <person name="Wariss H.M."/>
            <person name="Tao L."/>
            <person name="Zhang R."/>
            <person name="Yun Q."/>
            <person name="Hollingsworth P."/>
            <person name="Dao Z."/>
            <person name="Luo G."/>
            <person name="Guo H."/>
            <person name="Ma Y."/>
            <person name="Sun W."/>
        </authorList>
    </citation>
    <scope>NUCLEOTIDE SEQUENCE [LARGE SCALE GENOMIC DNA]</scope>
    <source>
        <strain evidence="6">cv. Malutang</strain>
    </source>
</reference>